<gene>
    <name evidence="13" type="ORF">BVC80_8799g6</name>
</gene>
<evidence type="ECO:0000256" key="1">
    <source>
        <dbReference type="ARBA" id="ARBA00000548"/>
    </source>
</evidence>
<feature type="domain" description="Glycosyl hydrolase family 13 catalytic" evidence="11">
    <location>
        <begin position="513"/>
        <end position="842"/>
    </location>
</feature>
<keyword evidence="8" id="KW-0326">Glycosidase</keyword>
<dbReference type="SMART" id="SM00642">
    <property type="entry name" value="Aamy"/>
    <property type="match status" value="1"/>
</dbReference>
<evidence type="ECO:0000256" key="3">
    <source>
        <dbReference type="ARBA" id="ARBA00008061"/>
    </source>
</evidence>
<dbReference type="STRING" id="56857.A0A200PQ17"/>
<name>A0A200PQ17_MACCD</name>
<organism evidence="13 14">
    <name type="scientific">Macleaya cordata</name>
    <name type="common">Five-seeded plume-poppy</name>
    <name type="synonym">Bocconia cordata</name>
    <dbReference type="NCBI Taxonomy" id="56857"/>
    <lineage>
        <taxon>Eukaryota</taxon>
        <taxon>Viridiplantae</taxon>
        <taxon>Streptophyta</taxon>
        <taxon>Embryophyta</taxon>
        <taxon>Tracheophyta</taxon>
        <taxon>Spermatophyta</taxon>
        <taxon>Magnoliopsida</taxon>
        <taxon>Ranunculales</taxon>
        <taxon>Papaveraceae</taxon>
        <taxon>Papaveroideae</taxon>
        <taxon>Macleaya</taxon>
    </lineage>
</organism>
<keyword evidence="5" id="KW-0479">Metal-binding</keyword>
<proteinExistence type="inferred from homology"/>
<comment type="catalytic activity">
    <reaction evidence="1">
        <text>Endohydrolysis of (1-&gt;4)-alpha-D-glucosidic linkages in polysaccharides containing three or more (1-&gt;4)-alpha-linked D-glucose units.</text>
        <dbReference type="EC" id="3.2.1.1"/>
    </reaction>
</comment>
<reference evidence="13 14" key="1">
    <citation type="journal article" date="2017" name="Mol. Plant">
        <title>The Genome of Medicinal Plant Macleaya cordata Provides New Insights into Benzylisoquinoline Alkaloids Metabolism.</title>
        <authorList>
            <person name="Liu X."/>
            <person name="Liu Y."/>
            <person name="Huang P."/>
            <person name="Ma Y."/>
            <person name="Qing Z."/>
            <person name="Tang Q."/>
            <person name="Cao H."/>
            <person name="Cheng P."/>
            <person name="Zheng Y."/>
            <person name="Yuan Z."/>
            <person name="Zhou Y."/>
            <person name="Liu J."/>
            <person name="Tang Z."/>
            <person name="Zhuo Y."/>
            <person name="Zhang Y."/>
            <person name="Yu L."/>
            <person name="Huang J."/>
            <person name="Yang P."/>
            <person name="Peng Q."/>
            <person name="Zhang J."/>
            <person name="Jiang W."/>
            <person name="Zhang Z."/>
            <person name="Lin K."/>
            <person name="Ro D.K."/>
            <person name="Chen X."/>
            <person name="Xiong X."/>
            <person name="Shang Y."/>
            <person name="Huang S."/>
            <person name="Zeng J."/>
        </authorList>
    </citation>
    <scope>NUCLEOTIDE SEQUENCE [LARGE SCALE GENOMIC DNA]</scope>
    <source>
        <strain evidence="14">cv. BLH2017</strain>
        <tissue evidence="13">Root</tissue>
    </source>
</reference>
<evidence type="ECO:0000256" key="9">
    <source>
        <dbReference type="ARBA" id="ARBA00030238"/>
    </source>
</evidence>
<evidence type="ECO:0000259" key="11">
    <source>
        <dbReference type="SMART" id="SM00642"/>
    </source>
</evidence>
<dbReference type="SMART" id="SM00810">
    <property type="entry name" value="Alpha-amyl_C2"/>
    <property type="match status" value="1"/>
</dbReference>
<evidence type="ECO:0000256" key="10">
    <source>
        <dbReference type="RuleBase" id="RU003615"/>
    </source>
</evidence>
<dbReference type="PRINTS" id="PR00110">
    <property type="entry name" value="ALPHAAMYLASE"/>
</dbReference>
<dbReference type="SUPFAM" id="SSF51445">
    <property type="entry name" value="(Trans)glycosidases"/>
    <property type="match status" value="1"/>
</dbReference>
<comment type="cofactor">
    <cofactor evidence="2">
        <name>Ca(2+)</name>
        <dbReference type="ChEBI" id="CHEBI:29108"/>
    </cofactor>
</comment>
<evidence type="ECO:0000256" key="2">
    <source>
        <dbReference type="ARBA" id="ARBA00001913"/>
    </source>
</evidence>
<dbReference type="EC" id="3.2.1.1" evidence="4"/>
<dbReference type="InterPro" id="IPR006046">
    <property type="entry name" value="Alpha_amylase"/>
</dbReference>
<protein>
    <recommendedName>
        <fullName evidence="4">alpha-amylase</fullName>
        <ecNumber evidence="4">3.2.1.1</ecNumber>
    </recommendedName>
    <alternativeName>
        <fullName evidence="9">1,4-alpha-D-glucan glucanohydrolase</fullName>
    </alternativeName>
</protein>
<dbReference type="EMBL" id="MVGT01004339">
    <property type="protein sequence ID" value="OVA00302.1"/>
    <property type="molecule type" value="Genomic_DNA"/>
</dbReference>
<evidence type="ECO:0000313" key="14">
    <source>
        <dbReference type="Proteomes" id="UP000195402"/>
    </source>
</evidence>
<dbReference type="GO" id="GO:0005509">
    <property type="term" value="F:calcium ion binding"/>
    <property type="evidence" value="ECO:0007669"/>
    <property type="project" value="InterPro"/>
</dbReference>
<accession>A0A200PQ17</accession>
<dbReference type="CDD" id="cd11314">
    <property type="entry name" value="AmyAc_arch_bac_plant_AmyA"/>
    <property type="match status" value="1"/>
</dbReference>
<evidence type="ECO:0000259" key="12">
    <source>
        <dbReference type="SMART" id="SM00810"/>
    </source>
</evidence>
<keyword evidence="14" id="KW-1185">Reference proteome</keyword>
<evidence type="ECO:0000256" key="8">
    <source>
        <dbReference type="ARBA" id="ARBA00023295"/>
    </source>
</evidence>
<evidence type="ECO:0000256" key="4">
    <source>
        <dbReference type="ARBA" id="ARBA00012595"/>
    </source>
</evidence>
<dbReference type="Proteomes" id="UP000195402">
    <property type="component" value="Unassembled WGS sequence"/>
</dbReference>
<keyword evidence="7" id="KW-0119">Carbohydrate metabolism</keyword>
<dbReference type="InterPro" id="IPR006047">
    <property type="entry name" value="GH13_cat_dom"/>
</dbReference>
<dbReference type="OMA" id="NDIGSEW"/>
<evidence type="ECO:0000256" key="6">
    <source>
        <dbReference type="ARBA" id="ARBA00022801"/>
    </source>
</evidence>
<sequence>MATFRFDPILHPFRIENPRFCLQQLKTRPARFDYHSKLVFNKGSFCNYKRPRIHKICASSTNTAVVETSDEAADVTFKETFLLKRTQTVEGKIFVRLGRGKDEKNWQLTVGCNLPGKWILHWGVTSVDDAGSEWDQPPPEMRPLGSVPIKDYAIDTPLKKSLSAVEGETLHELQIDLQRNNSIAAIHFVLKDEETGSWFQHRGRDFKVPLSDYISEDANTVGAKKGFSIWPGSFDQITSMFVRAGESRPKVQVNSGESRVQKQYNKRLEGFYEEYSIAKQVQVHNILTVSVRKSPEEDKNFVHLETDLPGDVVVHWGVCRDSAKRWEIPAGPHPSDTNIFKEKALRTLLQPKENGHGSWGLFSLDAKHMGLLFVLKLNDNCWLNYMNRDFYVPLSSEGHSMRDASSSSGFEGSESRLAGTIEKPAEANEAVAYTDGIINEIRNLVSGISSEKGRKTKSKELHVNILQEIEKLAAEAYSIFRSAGPTFWEEATLDAETLKPPVELCSGTGSGYEILCQGFNWESHKSGKWYMELNEKAAELSSLGFTIIWFPPPTESVSPEGYMPKDLYNLNSRYGSIEDLKTLVKRFHEVGIKVLGDVVLNHRCAHYQNQNGVWNIFGGRLNWDDRAVVADDPHFQGRGNKSSGDNFHAAPNIDHSQDFVRTDLKKWLSWLRKEIGYDGWRLDFVRGFWGGYVKDYLDASEPYFAVGEYWDSLSYTYGEMDPNQDAHRQRIIDWINATNGTSGAFDVTTKGILHEALQRCEYWRLSDEKGKPPGVVGWWPSRAVTFIENHDTGSTQGHWRFPSGKEMQGYAYILTHPGTPSVFYDHIFSHYKSEISALISLRHRKKIHCRSIVEITKAEKDVYAAVIDENVAMKIGPGHYEPPSGPKNWALVVEGRDYKVWESS</sequence>
<dbReference type="PANTHER" id="PTHR43447">
    <property type="entry name" value="ALPHA-AMYLASE"/>
    <property type="match status" value="1"/>
</dbReference>
<evidence type="ECO:0000256" key="7">
    <source>
        <dbReference type="ARBA" id="ARBA00023277"/>
    </source>
</evidence>
<comment type="similarity">
    <text evidence="3 10">Belongs to the glycosyl hydrolase 13 family.</text>
</comment>
<dbReference type="Gene3D" id="2.60.40.1180">
    <property type="entry name" value="Golgi alpha-mannosidase II"/>
    <property type="match status" value="1"/>
</dbReference>
<dbReference type="Pfam" id="PF07821">
    <property type="entry name" value="Alpha-amyl_C2"/>
    <property type="match status" value="1"/>
</dbReference>
<dbReference type="AlphaFoldDB" id="A0A200PQ17"/>
<comment type="caution">
    <text evidence="13">The sequence shown here is derived from an EMBL/GenBank/DDBJ whole genome shotgun (WGS) entry which is preliminary data.</text>
</comment>
<dbReference type="OrthoDB" id="550577at2759"/>
<keyword evidence="6" id="KW-0378">Hydrolase</keyword>
<dbReference type="GO" id="GO:0004556">
    <property type="term" value="F:alpha-amylase activity"/>
    <property type="evidence" value="ECO:0007669"/>
    <property type="project" value="UniProtKB-EC"/>
</dbReference>
<dbReference type="GO" id="GO:0005975">
    <property type="term" value="P:carbohydrate metabolic process"/>
    <property type="evidence" value="ECO:0007669"/>
    <property type="project" value="InterPro"/>
</dbReference>
<feature type="domain" description="Alpha-amylase C-terminal beta-sheet" evidence="12">
    <location>
        <begin position="843"/>
        <end position="903"/>
    </location>
</feature>
<dbReference type="InParanoid" id="A0A200PQ17"/>
<dbReference type="InterPro" id="IPR017853">
    <property type="entry name" value="GH"/>
</dbReference>
<dbReference type="Gene3D" id="3.20.20.80">
    <property type="entry name" value="Glycosidases"/>
    <property type="match status" value="1"/>
</dbReference>
<dbReference type="FunCoup" id="A0A200PQ17">
    <property type="interactions" value="993"/>
</dbReference>
<evidence type="ECO:0000256" key="5">
    <source>
        <dbReference type="ARBA" id="ARBA00022723"/>
    </source>
</evidence>
<dbReference type="SUPFAM" id="SSF51011">
    <property type="entry name" value="Glycosyl hydrolase domain"/>
    <property type="match status" value="1"/>
</dbReference>
<dbReference type="InterPro" id="IPR013780">
    <property type="entry name" value="Glyco_hydro_b"/>
</dbReference>
<dbReference type="InterPro" id="IPR056301">
    <property type="entry name" value="GWD-like_N_Ig"/>
</dbReference>
<dbReference type="Pfam" id="PF00128">
    <property type="entry name" value="Alpha-amylase"/>
    <property type="match status" value="1"/>
</dbReference>
<evidence type="ECO:0000313" key="13">
    <source>
        <dbReference type="EMBL" id="OVA00302.1"/>
    </source>
</evidence>
<dbReference type="InterPro" id="IPR012850">
    <property type="entry name" value="A-amylase_bs_C"/>
</dbReference>
<dbReference type="Pfam" id="PF23166">
    <property type="entry name" value="Ig_N_CWD1"/>
    <property type="match status" value="2"/>
</dbReference>